<dbReference type="PROSITE" id="PS01278">
    <property type="entry name" value="MTTASE_RADICAL"/>
    <property type="match status" value="1"/>
</dbReference>
<keyword evidence="4" id="KW-0808">Transferase</keyword>
<comment type="caution">
    <text evidence="11">The sequence shown here is derived from an EMBL/GenBank/DDBJ whole genome shotgun (WGS) entry which is preliminary data.</text>
</comment>
<dbReference type="InterPro" id="IPR006158">
    <property type="entry name" value="Cobalamin-bd"/>
</dbReference>
<evidence type="ECO:0000259" key="9">
    <source>
        <dbReference type="PROSITE" id="PS51332"/>
    </source>
</evidence>
<dbReference type="PROSITE" id="PS51918">
    <property type="entry name" value="RADICAL_SAM"/>
    <property type="match status" value="1"/>
</dbReference>
<keyword evidence="12" id="KW-1185">Reference proteome</keyword>
<dbReference type="InterPro" id="IPR020612">
    <property type="entry name" value="Methylthiotransferase_CS"/>
</dbReference>
<dbReference type="SFLD" id="SFLDG01082">
    <property type="entry name" value="B12-binding_domain_containing"/>
    <property type="match status" value="1"/>
</dbReference>
<dbReference type="EMBL" id="QYUL01000005">
    <property type="protein sequence ID" value="RJF77412.1"/>
    <property type="molecule type" value="Genomic_DNA"/>
</dbReference>
<evidence type="ECO:0000313" key="11">
    <source>
        <dbReference type="EMBL" id="RJF77412.1"/>
    </source>
</evidence>
<keyword evidence="3" id="KW-0489">Methyltransferase</keyword>
<dbReference type="CDD" id="cd01335">
    <property type="entry name" value="Radical_SAM"/>
    <property type="match status" value="1"/>
</dbReference>
<dbReference type="Proteomes" id="UP000283458">
    <property type="component" value="Unassembled WGS sequence"/>
</dbReference>
<evidence type="ECO:0000256" key="2">
    <source>
        <dbReference type="ARBA" id="ARBA00022485"/>
    </source>
</evidence>
<keyword evidence="2" id="KW-0004">4Fe-4S</keyword>
<dbReference type="PROSITE" id="PS51332">
    <property type="entry name" value="B12_BINDING"/>
    <property type="match status" value="1"/>
</dbReference>
<dbReference type="SFLD" id="SFLDG01123">
    <property type="entry name" value="methyltransferase_(Class_B)"/>
    <property type="match status" value="1"/>
</dbReference>
<dbReference type="Pfam" id="PF02310">
    <property type="entry name" value="B12-binding"/>
    <property type="match status" value="1"/>
</dbReference>
<dbReference type="GO" id="GO:0046872">
    <property type="term" value="F:metal ion binding"/>
    <property type="evidence" value="ECO:0007669"/>
    <property type="project" value="UniProtKB-KW"/>
</dbReference>
<dbReference type="Pfam" id="PF04055">
    <property type="entry name" value="Radical_SAM"/>
    <property type="match status" value="1"/>
</dbReference>
<dbReference type="GO" id="GO:0051539">
    <property type="term" value="F:4 iron, 4 sulfur cluster binding"/>
    <property type="evidence" value="ECO:0007669"/>
    <property type="project" value="UniProtKB-KW"/>
</dbReference>
<dbReference type="GO" id="GO:0031419">
    <property type="term" value="F:cobalamin binding"/>
    <property type="evidence" value="ECO:0007669"/>
    <property type="project" value="InterPro"/>
</dbReference>
<feature type="domain" description="Radical SAM core" evidence="10">
    <location>
        <begin position="222"/>
        <end position="447"/>
    </location>
</feature>
<dbReference type="PANTHER" id="PTHR43409">
    <property type="entry name" value="ANAEROBIC MAGNESIUM-PROTOPORPHYRIN IX MONOMETHYL ESTER CYCLASE-RELATED"/>
    <property type="match status" value="1"/>
</dbReference>
<dbReference type="RefSeq" id="WP_119833854.1">
    <property type="nucleotide sequence ID" value="NZ_QYUL01000005.1"/>
</dbReference>
<evidence type="ECO:0000256" key="1">
    <source>
        <dbReference type="ARBA" id="ARBA00001966"/>
    </source>
</evidence>
<dbReference type="Gene3D" id="3.80.30.20">
    <property type="entry name" value="tm_1862 like domain"/>
    <property type="match status" value="1"/>
</dbReference>
<protein>
    <submittedName>
        <fullName evidence="11">Radical SAM protein</fullName>
    </submittedName>
</protein>
<dbReference type="SFLD" id="SFLDS00029">
    <property type="entry name" value="Radical_SAM"/>
    <property type="match status" value="1"/>
</dbReference>
<evidence type="ECO:0000313" key="12">
    <source>
        <dbReference type="Proteomes" id="UP000283458"/>
    </source>
</evidence>
<name>A0A418VMR7_9PROT</name>
<keyword evidence="7" id="KW-0408">Iron</keyword>
<proteinExistence type="predicted"/>
<evidence type="ECO:0000256" key="4">
    <source>
        <dbReference type="ARBA" id="ARBA00022679"/>
    </source>
</evidence>
<evidence type="ECO:0000256" key="3">
    <source>
        <dbReference type="ARBA" id="ARBA00022603"/>
    </source>
</evidence>
<dbReference type="SUPFAM" id="SSF102114">
    <property type="entry name" value="Radical SAM enzymes"/>
    <property type="match status" value="1"/>
</dbReference>
<dbReference type="AlphaFoldDB" id="A0A418VMR7"/>
<dbReference type="GO" id="GO:0003824">
    <property type="term" value="F:catalytic activity"/>
    <property type="evidence" value="ECO:0007669"/>
    <property type="project" value="InterPro"/>
</dbReference>
<comment type="cofactor">
    <cofactor evidence="1">
        <name>[4Fe-4S] cluster</name>
        <dbReference type="ChEBI" id="CHEBI:49883"/>
    </cofactor>
</comment>
<dbReference type="SMART" id="SM00729">
    <property type="entry name" value="Elp3"/>
    <property type="match status" value="1"/>
</dbReference>
<dbReference type="InterPro" id="IPR051198">
    <property type="entry name" value="BchE-like"/>
</dbReference>
<keyword evidence="5" id="KW-0949">S-adenosyl-L-methionine</keyword>
<keyword evidence="8" id="KW-0411">Iron-sulfur</keyword>
<sequence length="515" mass="57095">MTNPTDGRIDLVLVHPGGRKQVYQTLADDLTAVEPPLWCRLIADYCRTRGHRVAIIDSEADSLDPAAVALRIAELDPRLVALVVYGHQPSASTQSLPAAGAVARAVKDAAPHRPIILIGGHAAALPERTLREEAVDFVATGEGPVTVDALLRALPTDLVDVIADVPGLAFWQDTEGGERVVRRSAPAPLVEDLDGALSGDAWDLLPMDKYRAHNWQCFGDMDRRMPYASIYTTLGCPYKCSFCCINAPFGKNGYRFRSPASVISEIDILIERYGVRTFKIVDEMFVLNERHVTAICEALIPRNEALGGALNFWAYARVDTVKPAMLAMLRRAGVRWLALGIESGSKHVRDGAKKALRSEDIVGIVRAIQEAGINVIGNYIFGLPDDDLDSMRETLDLAKELNCEFANFYSAMAYPGSPLYNQALEKEWDLPESWSGYSQHSYDCKPLATEKLSAADVLRFRDAAFTEYFTNPRYLKMVDQRFGDATSRHIRSMTRHTLRRKLLDEDDALQERAIG</sequence>
<evidence type="ECO:0000256" key="5">
    <source>
        <dbReference type="ARBA" id="ARBA00022691"/>
    </source>
</evidence>
<reference evidence="11 12" key="1">
    <citation type="submission" date="2018-09" db="EMBL/GenBank/DDBJ databases">
        <authorList>
            <person name="Zhu H."/>
        </authorList>
    </citation>
    <scope>NUCLEOTIDE SEQUENCE [LARGE SCALE GENOMIC DNA]</scope>
    <source>
        <strain evidence="11 12">K2W22B-5</strain>
    </source>
</reference>
<evidence type="ECO:0000259" key="10">
    <source>
        <dbReference type="PROSITE" id="PS51918"/>
    </source>
</evidence>
<evidence type="ECO:0000256" key="6">
    <source>
        <dbReference type="ARBA" id="ARBA00022723"/>
    </source>
</evidence>
<evidence type="ECO:0000256" key="7">
    <source>
        <dbReference type="ARBA" id="ARBA00023004"/>
    </source>
</evidence>
<dbReference type="InterPro" id="IPR007197">
    <property type="entry name" value="rSAM"/>
</dbReference>
<dbReference type="OrthoDB" id="9801424at2"/>
<dbReference type="Gene3D" id="3.40.50.280">
    <property type="entry name" value="Cobalamin-binding domain"/>
    <property type="match status" value="1"/>
</dbReference>
<dbReference type="InterPro" id="IPR034466">
    <property type="entry name" value="Methyltransferase_Class_B"/>
</dbReference>
<gene>
    <name evidence="11" type="ORF">D3877_26840</name>
</gene>
<keyword evidence="6" id="KW-0479">Metal-binding</keyword>
<feature type="domain" description="B12-binding" evidence="9">
    <location>
        <begin position="18"/>
        <end position="161"/>
    </location>
</feature>
<accession>A0A418VMR7</accession>
<dbReference type="InterPro" id="IPR058240">
    <property type="entry name" value="rSAM_sf"/>
</dbReference>
<evidence type="ECO:0000256" key="8">
    <source>
        <dbReference type="ARBA" id="ARBA00023014"/>
    </source>
</evidence>
<dbReference type="InterPro" id="IPR006638">
    <property type="entry name" value="Elp3/MiaA/NifB-like_rSAM"/>
</dbReference>
<dbReference type="PANTHER" id="PTHR43409:SF7">
    <property type="entry name" value="BLL1977 PROTEIN"/>
    <property type="match status" value="1"/>
</dbReference>
<organism evidence="11 12">
    <name type="scientific">Azospirillum cavernae</name>
    <dbReference type="NCBI Taxonomy" id="2320860"/>
    <lineage>
        <taxon>Bacteria</taxon>
        <taxon>Pseudomonadati</taxon>
        <taxon>Pseudomonadota</taxon>
        <taxon>Alphaproteobacteria</taxon>
        <taxon>Rhodospirillales</taxon>
        <taxon>Azospirillaceae</taxon>
        <taxon>Azospirillum</taxon>
    </lineage>
</organism>
<dbReference type="InterPro" id="IPR023404">
    <property type="entry name" value="rSAM_horseshoe"/>
</dbReference>